<reference evidence="1" key="1">
    <citation type="submission" date="2023-08" db="EMBL/GenBank/DDBJ databases">
        <authorList>
            <person name="Chen Y."/>
            <person name="Shah S."/>
            <person name="Dougan E. K."/>
            <person name="Thang M."/>
            <person name="Chan C."/>
        </authorList>
    </citation>
    <scope>NUCLEOTIDE SEQUENCE</scope>
</reference>
<protein>
    <submittedName>
        <fullName evidence="1">Uncharacterized protein</fullName>
    </submittedName>
</protein>
<keyword evidence="2" id="KW-1185">Reference proteome</keyword>
<name>A0AA36NB16_9DINO</name>
<comment type="caution">
    <text evidence="1">The sequence shown here is derived from an EMBL/GenBank/DDBJ whole genome shotgun (WGS) entry which is preliminary data.</text>
</comment>
<sequence>MFFWLVAGTLPSLGALTNCIPFCRRRRLAWEKMKTISTLGQFLQVSFTTMTNVALVPFMCYAHPNGAESVLKYTEAL</sequence>
<dbReference type="EMBL" id="CAUJNA010003331">
    <property type="protein sequence ID" value="CAJ1399349.1"/>
    <property type="molecule type" value="Genomic_DNA"/>
</dbReference>
<evidence type="ECO:0000313" key="1">
    <source>
        <dbReference type="EMBL" id="CAJ1399349.1"/>
    </source>
</evidence>
<dbReference type="Proteomes" id="UP001178507">
    <property type="component" value="Unassembled WGS sequence"/>
</dbReference>
<dbReference type="AlphaFoldDB" id="A0AA36NB16"/>
<proteinExistence type="predicted"/>
<organism evidence="1 2">
    <name type="scientific">Effrenium voratum</name>
    <dbReference type="NCBI Taxonomy" id="2562239"/>
    <lineage>
        <taxon>Eukaryota</taxon>
        <taxon>Sar</taxon>
        <taxon>Alveolata</taxon>
        <taxon>Dinophyceae</taxon>
        <taxon>Suessiales</taxon>
        <taxon>Symbiodiniaceae</taxon>
        <taxon>Effrenium</taxon>
    </lineage>
</organism>
<gene>
    <name evidence="1" type="ORF">EVOR1521_LOCUS22896</name>
</gene>
<evidence type="ECO:0000313" key="2">
    <source>
        <dbReference type="Proteomes" id="UP001178507"/>
    </source>
</evidence>
<accession>A0AA36NB16</accession>